<keyword evidence="2" id="KW-0687">Ribonucleoprotein</keyword>
<gene>
    <name evidence="4" type="ORF">J8273_8636</name>
</gene>
<evidence type="ECO:0000256" key="3">
    <source>
        <dbReference type="SAM" id="MobiDB-lite"/>
    </source>
</evidence>
<dbReference type="GO" id="GO:0005840">
    <property type="term" value="C:ribosome"/>
    <property type="evidence" value="ECO:0007669"/>
    <property type="project" value="UniProtKB-KW"/>
</dbReference>
<dbReference type="GO" id="GO:0003735">
    <property type="term" value="F:structural constituent of ribosome"/>
    <property type="evidence" value="ECO:0007669"/>
    <property type="project" value="InterPro"/>
</dbReference>
<dbReference type="InterPro" id="IPR053709">
    <property type="entry name" value="eRP_eS24_sf"/>
</dbReference>
<feature type="compositionally biased region" description="Basic and acidic residues" evidence="3">
    <location>
        <begin position="119"/>
        <end position="128"/>
    </location>
</feature>
<organism evidence="4 5">
    <name type="scientific">Carpediemonas membranifera</name>
    <dbReference type="NCBI Taxonomy" id="201153"/>
    <lineage>
        <taxon>Eukaryota</taxon>
        <taxon>Metamonada</taxon>
        <taxon>Carpediemonas-like organisms</taxon>
        <taxon>Carpediemonas</taxon>
    </lineage>
</organism>
<dbReference type="AlphaFoldDB" id="A0A8J6DXD7"/>
<reference evidence="4" key="1">
    <citation type="submission" date="2021-05" db="EMBL/GenBank/DDBJ databases">
        <title>A free-living protist that lacks canonical eukaryotic 1 DNA replication and segregation systems.</title>
        <authorList>
            <person name="Salas-Leiva D.E."/>
            <person name="Tromer E.C."/>
            <person name="Curtis B.A."/>
            <person name="Jerlstrom-Hultqvist J."/>
            <person name="Kolisko M."/>
            <person name="Yi Z."/>
            <person name="Salas-Leiva J.S."/>
            <person name="Gallot-Lavallee L."/>
            <person name="Kops G.J.P.L."/>
            <person name="Archibald J.M."/>
            <person name="Simpson A.G.B."/>
            <person name="Roger A.J."/>
        </authorList>
    </citation>
    <scope>NUCLEOTIDE SEQUENCE</scope>
    <source>
        <strain evidence="4">BICM</strain>
    </source>
</reference>
<feature type="region of interest" description="Disordered" evidence="3">
    <location>
        <begin position="99"/>
        <end position="128"/>
    </location>
</feature>
<dbReference type="GO" id="GO:1990904">
    <property type="term" value="C:ribonucleoprotein complex"/>
    <property type="evidence" value="ECO:0007669"/>
    <property type="project" value="UniProtKB-KW"/>
</dbReference>
<accession>A0A8J6DXD7</accession>
<evidence type="ECO:0000313" key="5">
    <source>
        <dbReference type="Proteomes" id="UP000717585"/>
    </source>
</evidence>
<evidence type="ECO:0000256" key="2">
    <source>
        <dbReference type="ARBA" id="ARBA00023274"/>
    </source>
</evidence>
<dbReference type="EMBL" id="JAHDYR010000067">
    <property type="protein sequence ID" value="KAG9389949.1"/>
    <property type="molecule type" value="Genomic_DNA"/>
</dbReference>
<dbReference type="InterPro" id="IPR001976">
    <property type="entry name" value="Ribosomal_eS24"/>
</dbReference>
<dbReference type="PANTHER" id="PTHR10496">
    <property type="entry name" value="40S RIBOSOMAL PROTEIN S24"/>
    <property type="match status" value="1"/>
</dbReference>
<dbReference type="Proteomes" id="UP000717585">
    <property type="component" value="Unassembled WGS sequence"/>
</dbReference>
<proteinExistence type="inferred from homology"/>
<dbReference type="Gene3D" id="3.30.70.3370">
    <property type="match status" value="1"/>
</dbReference>
<dbReference type="SUPFAM" id="SSF54189">
    <property type="entry name" value="Ribosomal proteins S24e, L23 and L15e"/>
    <property type="match status" value="1"/>
</dbReference>
<evidence type="ECO:0000256" key="1">
    <source>
        <dbReference type="ARBA" id="ARBA00022980"/>
    </source>
</evidence>
<keyword evidence="1 4" id="KW-0689">Ribosomal protein</keyword>
<keyword evidence="5" id="KW-1185">Reference proteome</keyword>
<dbReference type="OrthoDB" id="5571754at2759"/>
<sequence length="128" mass="14897">MSFTVRTRKMMNNAVIGRRQAIVDIHHPGMANVSREEIKQKLVATFKIKDAECCILHGFRTQFGGNKSTGFCLIYNKREEMMKFEPKFRLVRAGLETKVESSRQQRHQRKNRAKKVRCTKKEAVLQGK</sequence>
<dbReference type="HAMAP" id="MF_00545">
    <property type="entry name" value="Ribosomal_eS24"/>
    <property type="match status" value="1"/>
</dbReference>
<name>A0A8J6DXD7_9EUKA</name>
<dbReference type="GO" id="GO:0006412">
    <property type="term" value="P:translation"/>
    <property type="evidence" value="ECO:0007669"/>
    <property type="project" value="InterPro"/>
</dbReference>
<dbReference type="Pfam" id="PF01282">
    <property type="entry name" value="Ribosomal_S24e"/>
    <property type="match status" value="1"/>
</dbReference>
<feature type="compositionally biased region" description="Basic residues" evidence="3">
    <location>
        <begin position="104"/>
        <end position="118"/>
    </location>
</feature>
<comment type="caution">
    <text evidence="4">The sequence shown here is derived from an EMBL/GenBank/DDBJ whole genome shotgun (WGS) entry which is preliminary data.</text>
</comment>
<evidence type="ECO:0000313" key="4">
    <source>
        <dbReference type="EMBL" id="KAG9389949.1"/>
    </source>
</evidence>
<protein>
    <submittedName>
        <fullName evidence="4">Ribosomal protein S24e</fullName>
    </submittedName>
</protein>
<dbReference type="InterPro" id="IPR012678">
    <property type="entry name" value="Ribosomal_uL23/eL15/eS24_sf"/>
</dbReference>